<sequence>MLYISVMSEEEFVDATVKLAKNMIFECMYPESGFISQAEWFKMTVTGKDSMAIFSPNHGGLIRADYISRIRFLNSSVTANDISLFFHNASKADLGLYLCTLHLFPHGPWKKVIKVVQSDGFEIRVPSNSHMVSEPGRNVKFIFQTHKANPLKHVTWERIQPHQIDHLTYCNLNNGKSYGLKYQRKIFTSCSQEMTSSSIIIHNVTASDSGFYQCCLTTNTGENETFVMNLTVTDAKTDHQIVFFIAGGAASVLILVIFIIVICYYCRRKRVSKALWDTQIQPSKNYTRSEVPDHSQDNQEEDIYVNYPIFSQKPTAR</sequence>
<organism evidence="3 4">
    <name type="scientific">Sarcophilus harrisii</name>
    <name type="common">Tasmanian devil</name>
    <name type="synonym">Sarcophilus laniarius</name>
    <dbReference type="NCBI Taxonomy" id="9305"/>
    <lineage>
        <taxon>Eukaryota</taxon>
        <taxon>Metazoa</taxon>
        <taxon>Chordata</taxon>
        <taxon>Craniata</taxon>
        <taxon>Vertebrata</taxon>
        <taxon>Euteleostomi</taxon>
        <taxon>Mammalia</taxon>
        <taxon>Metatheria</taxon>
        <taxon>Dasyuromorphia</taxon>
        <taxon>Dasyuridae</taxon>
        <taxon>Sarcophilus</taxon>
    </lineage>
</organism>
<keyword evidence="1" id="KW-0812">Transmembrane</keyword>
<dbReference type="Gene3D" id="2.60.40.10">
    <property type="entry name" value="Immunoglobulins"/>
    <property type="match status" value="2"/>
</dbReference>
<dbReference type="InterPro" id="IPR036179">
    <property type="entry name" value="Ig-like_dom_sf"/>
</dbReference>
<dbReference type="PANTHER" id="PTHR47011:SF1">
    <property type="entry name" value="CD226 ANTIGEN"/>
    <property type="match status" value="1"/>
</dbReference>
<reference evidence="3" key="3">
    <citation type="submission" date="2025-09" db="UniProtKB">
        <authorList>
            <consortium name="Ensembl"/>
        </authorList>
    </citation>
    <scope>IDENTIFICATION</scope>
</reference>
<dbReference type="SMART" id="SM00409">
    <property type="entry name" value="IG"/>
    <property type="match status" value="2"/>
</dbReference>
<feature type="domain" description="Ig-like" evidence="2">
    <location>
        <begin position="126"/>
        <end position="233"/>
    </location>
</feature>
<evidence type="ECO:0000259" key="2">
    <source>
        <dbReference type="PROSITE" id="PS50835"/>
    </source>
</evidence>
<keyword evidence="4" id="KW-1185">Reference proteome</keyword>
<evidence type="ECO:0000313" key="4">
    <source>
        <dbReference type="Proteomes" id="UP000007648"/>
    </source>
</evidence>
<dbReference type="InterPro" id="IPR007110">
    <property type="entry name" value="Ig-like_dom"/>
</dbReference>
<dbReference type="PROSITE" id="PS50835">
    <property type="entry name" value="IG_LIKE"/>
    <property type="match status" value="1"/>
</dbReference>
<dbReference type="InterPro" id="IPR042842">
    <property type="entry name" value="CD226"/>
</dbReference>
<dbReference type="InParanoid" id="A0A7N4P7C7"/>
<dbReference type="PANTHER" id="PTHR47011">
    <property type="entry name" value="CD226 ANTIGEN"/>
    <property type="match status" value="1"/>
</dbReference>
<dbReference type="InterPro" id="IPR013106">
    <property type="entry name" value="Ig_V-set"/>
</dbReference>
<dbReference type="GO" id="GO:0009897">
    <property type="term" value="C:external side of plasma membrane"/>
    <property type="evidence" value="ECO:0007669"/>
    <property type="project" value="TreeGrafter"/>
</dbReference>
<reference evidence="3 4" key="1">
    <citation type="journal article" date="2011" name="Proc. Natl. Acad. Sci. U.S.A.">
        <title>Genetic diversity and population structure of the endangered marsupial Sarcophilus harrisii (Tasmanian devil).</title>
        <authorList>
            <person name="Miller W."/>
            <person name="Hayes V.M."/>
            <person name="Ratan A."/>
            <person name="Petersen D.C."/>
            <person name="Wittekindt N.E."/>
            <person name="Miller J."/>
            <person name="Walenz B."/>
            <person name="Knight J."/>
            <person name="Qi J."/>
            <person name="Zhao F."/>
            <person name="Wang Q."/>
            <person name="Bedoya-Reina O.C."/>
            <person name="Katiyar N."/>
            <person name="Tomsho L.P."/>
            <person name="Kasson L.M."/>
            <person name="Hardie R.A."/>
            <person name="Woodbridge P."/>
            <person name="Tindall E.A."/>
            <person name="Bertelsen M.F."/>
            <person name="Dixon D."/>
            <person name="Pyecroft S."/>
            <person name="Helgen K.M."/>
            <person name="Lesk A.M."/>
            <person name="Pringle T.H."/>
            <person name="Patterson N."/>
            <person name="Zhang Y."/>
            <person name="Kreiss A."/>
            <person name="Woods G.M."/>
            <person name="Jones M.E."/>
            <person name="Schuster S.C."/>
        </authorList>
    </citation>
    <scope>NUCLEOTIDE SEQUENCE [LARGE SCALE GENOMIC DNA]</scope>
</reference>
<proteinExistence type="predicted"/>
<evidence type="ECO:0000256" key="1">
    <source>
        <dbReference type="SAM" id="Phobius"/>
    </source>
</evidence>
<dbReference type="SUPFAM" id="SSF48726">
    <property type="entry name" value="Immunoglobulin"/>
    <property type="match status" value="2"/>
</dbReference>
<dbReference type="AlphaFoldDB" id="A0A7N4P7C7"/>
<evidence type="ECO:0000313" key="3">
    <source>
        <dbReference type="Ensembl" id="ENSSHAP00000033638.1"/>
    </source>
</evidence>
<dbReference type="GO" id="GO:0050839">
    <property type="term" value="F:cell adhesion molecule binding"/>
    <property type="evidence" value="ECO:0007669"/>
    <property type="project" value="TreeGrafter"/>
</dbReference>
<keyword evidence="1" id="KW-1133">Transmembrane helix</keyword>
<keyword evidence="1" id="KW-0472">Membrane</keyword>
<dbReference type="FunFam" id="2.60.40.10:FF:001737">
    <property type="entry name" value="CD226 molecule"/>
    <property type="match status" value="1"/>
</dbReference>
<reference evidence="3" key="2">
    <citation type="submission" date="2025-08" db="UniProtKB">
        <authorList>
            <consortium name="Ensembl"/>
        </authorList>
    </citation>
    <scope>IDENTIFICATION</scope>
</reference>
<protein>
    <recommendedName>
        <fullName evidence="2">Ig-like domain-containing protein</fullName>
    </recommendedName>
</protein>
<accession>A0A7N4P7C7</accession>
<dbReference type="GeneTree" id="ENSGT00500000044993"/>
<dbReference type="Ensembl" id="ENSSHAT00000038546.1">
    <property type="protein sequence ID" value="ENSSHAP00000033638.1"/>
    <property type="gene ID" value="ENSSHAG00000022678.1"/>
</dbReference>
<dbReference type="Pfam" id="PF07686">
    <property type="entry name" value="V-set"/>
    <property type="match status" value="1"/>
</dbReference>
<dbReference type="Proteomes" id="UP000007648">
    <property type="component" value="Unassembled WGS sequence"/>
</dbReference>
<name>A0A7N4P7C7_SARHA</name>
<dbReference type="GO" id="GO:0002891">
    <property type="term" value="P:positive regulation of immunoglobulin mediated immune response"/>
    <property type="evidence" value="ECO:0007669"/>
    <property type="project" value="TreeGrafter"/>
</dbReference>
<gene>
    <name evidence="3" type="primary">CD226</name>
</gene>
<dbReference type="FunCoup" id="A0A7N4P7C7">
    <property type="interactions" value="320"/>
</dbReference>
<feature type="transmembrane region" description="Helical" evidence="1">
    <location>
        <begin position="241"/>
        <end position="266"/>
    </location>
</feature>
<dbReference type="InterPro" id="IPR003599">
    <property type="entry name" value="Ig_sub"/>
</dbReference>
<dbReference type="GO" id="GO:0002729">
    <property type="term" value="P:positive regulation of natural killer cell cytokine production"/>
    <property type="evidence" value="ECO:0007669"/>
    <property type="project" value="InterPro"/>
</dbReference>
<dbReference type="InterPro" id="IPR013783">
    <property type="entry name" value="Ig-like_fold"/>
</dbReference>